<dbReference type="Pfam" id="PF00806">
    <property type="entry name" value="PUF"/>
    <property type="match status" value="8"/>
</dbReference>
<dbReference type="Gene3D" id="1.25.10.10">
    <property type="entry name" value="Leucine-rich Repeat Variant"/>
    <property type="match status" value="1"/>
</dbReference>
<keyword evidence="2" id="KW-0963">Cytoplasm</keyword>
<feature type="compositionally biased region" description="Polar residues" evidence="9">
    <location>
        <begin position="265"/>
        <end position="276"/>
    </location>
</feature>
<feature type="domain" description="PUM-HD" evidence="10">
    <location>
        <begin position="517"/>
        <end position="856"/>
    </location>
</feature>
<keyword evidence="12" id="KW-1185">Reference proteome</keyword>
<feature type="compositionally biased region" description="Polar residues" evidence="9">
    <location>
        <begin position="387"/>
        <end position="405"/>
    </location>
</feature>
<dbReference type="PANTHER" id="PTHR12537">
    <property type="entry name" value="RNA BINDING PROTEIN PUMILIO-RELATED"/>
    <property type="match status" value="1"/>
</dbReference>
<evidence type="ECO:0000256" key="1">
    <source>
        <dbReference type="ARBA" id="ARBA00004496"/>
    </source>
</evidence>
<feature type="repeat" description="Pumilio" evidence="8">
    <location>
        <begin position="716"/>
        <end position="751"/>
    </location>
</feature>
<feature type="region of interest" description="Disordered" evidence="9">
    <location>
        <begin position="184"/>
        <end position="281"/>
    </location>
</feature>
<evidence type="ECO:0000256" key="7">
    <source>
        <dbReference type="ARBA" id="ARBA00081811"/>
    </source>
</evidence>
<evidence type="ECO:0000256" key="6">
    <source>
        <dbReference type="ARBA" id="ARBA00060736"/>
    </source>
</evidence>
<evidence type="ECO:0000256" key="8">
    <source>
        <dbReference type="PROSITE-ProRule" id="PRU00317"/>
    </source>
</evidence>
<feature type="repeat" description="Pumilio" evidence="8">
    <location>
        <begin position="644"/>
        <end position="679"/>
    </location>
</feature>
<dbReference type="PROSITE" id="PS50303">
    <property type="entry name" value="PUM_HD"/>
    <property type="match status" value="1"/>
</dbReference>
<comment type="similarity">
    <text evidence="6">Belongs to the PUF3 family.</text>
</comment>
<accession>A0A6A5ZJ65</accession>
<feature type="compositionally biased region" description="Polar residues" evidence="9">
    <location>
        <begin position="125"/>
        <end position="139"/>
    </location>
</feature>
<keyword evidence="3" id="KW-0677">Repeat</keyword>
<dbReference type="GO" id="GO:0005737">
    <property type="term" value="C:cytoplasm"/>
    <property type="evidence" value="ECO:0007669"/>
    <property type="project" value="UniProtKB-SubCell"/>
</dbReference>
<evidence type="ECO:0000256" key="9">
    <source>
        <dbReference type="SAM" id="MobiDB-lite"/>
    </source>
</evidence>
<feature type="repeat" description="Pumilio" evidence="8">
    <location>
        <begin position="680"/>
        <end position="715"/>
    </location>
</feature>
<dbReference type="SUPFAM" id="SSF48371">
    <property type="entry name" value="ARM repeat"/>
    <property type="match status" value="1"/>
</dbReference>
<evidence type="ECO:0000256" key="3">
    <source>
        <dbReference type="ARBA" id="ARBA00022737"/>
    </source>
</evidence>
<dbReference type="InterPro" id="IPR033712">
    <property type="entry name" value="Pumilio_RNA-bd"/>
</dbReference>
<feature type="compositionally biased region" description="Basic and acidic residues" evidence="9">
    <location>
        <begin position="62"/>
        <end position="78"/>
    </location>
</feature>
<dbReference type="GO" id="GO:0000288">
    <property type="term" value="P:nuclear-transcribed mRNA catabolic process, deadenylation-dependent decay"/>
    <property type="evidence" value="ECO:0007669"/>
    <property type="project" value="TreeGrafter"/>
</dbReference>
<feature type="region of interest" description="Disordered" evidence="9">
    <location>
        <begin position="1"/>
        <end position="39"/>
    </location>
</feature>
<gene>
    <name evidence="11" type="ORF">BDV96DRAFT_643050</name>
</gene>
<feature type="repeat" description="Pumilio" evidence="8">
    <location>
        <begin position="575"/>
        <end position="610"/>
    </location>
</feature>
<feature type="region of interest" description="Disordered" evidence="9">
    <location>
        <begin position="502"/>
        <end position="521"/>
    </location>
</feature>
<feature type="compositionally biased region" description="Polar residues" evidence="9">
    <location>
        <begin position="184"/>
        <end position="199"/>
    </location>
</feature>
<protein>
    <recommendedName>
        <fullName evidence="7">Pumilio homology domain family member 3</fullName>
    </recommendedName>
</protein>
<feature type="repeat" description="Pumilio" evidence="8">
    <location>
        <begin position="539"/>
        <end position="574"/>
    </location>
</feature>
<evidence type="ECO:0000259" key="10">
    <source>
        <dbReference type="PROSITE" id="PS50303"/>
    </source>
</evidence>
<evidence type="ECO:0000313" key="12">
    <source>
        <dbReference type="Proteomes" id="UP000799770"/>
    </source>
</evidence>
<evidence type="ECO:0000313" key="11">
    <source>
        <dbReference type="EMBL" id="KAF2118883.1"/>
    </source>
</evidence>
<dbReference type="PROSITE" id="PS50302">
    <property type="entry name" value="PUM"/>
    <property type="match status" value="7"/>
</dbReference>
<comment type="function">
    <text evidence="5">RNA-binding nucleolar protein required for pre-rRNA processing. Involved in production of 18S rRNA and assembly of small ribosomal subunit.</text>
</comment>
<feature type="compositionally biased region" description="Polar residues" evidence="9">
    <location>
        <begin position="232"/>
        <end position="242"/>
    </location>
</feature>
<keyword evidence="4" id="KW-0694">RNA-binding</keyword>
<reference evidence="11" key="1">
    <citation type="journal article" date="2020" name="Stud. Mycol.">
        <title>101 Dothideomycetes genomes: a test case for predicting lifestyles and emergence of pathogens.</title>
        <authorList>
            <person name="Haridas S."/>
            <person name="Albert R."/>
            <person name="Binder M."/>
            <person name="Bloem J."/>
            <person name="Labutti K."/>
            <person name="Salamov A."/>
            <person name="Andreopoulos B."/>
            <person name="Baker S."/>
            <person name="Barry K."/>
            <person name="Bills G."/>
            <person name="Bluhm B."/>
            <person name="Cannon C."/>
            <person name="Castanera R."/>
            <person name="Culley D."/>
            <person name="Daum C."/>
            <person name="Ezra D."/>
            <person name="Gonzalez J."/>
            <person name="Henrissat B."/>
            <person name="Kuo A."/>
            <person name="Liang C."/>
            <person name="Lipzen A."/>
            <person name="Lutzoni F."/>
            <person name="Magnuson J."/>
            <person name="Mondo S."/>
            <person name="Nolan M."/>
            <person name="Ohm R."/>
            <person name="Pangilinan J."/>
            <person name="Park H.-J."/>
            <person name="Ramirez L."/>
            <person name="Alfaro M."/>
            <person name="Sun H."/>
            <person name="Tritt A."/>
            <person name="Yoshinaga Y."/>
            <person name="Zwiers L.-H."/>
            <person name="Turgeon B."/>
            <person name="Goodwin S."/>
            <person name="Spatafora J."/>
            <person name="Crous P."/>
            <person name="Grigoriev I."/>
        </authorList>
    </citation>
    <scope>NUCLEOTIDE SEQUENCE</scope>
    <source>
        <strain evidence="11">CBS 627.86</strain>
    </source>
</reference>
<evidence type="ECO:0000256" key="2">
    <source>
        <dbReference type="ARBA" id="ARBA00022490"/>
    </source>
</evidence>
<dbReference type="PANTHER" id="PTHR12537:SF12">
    <property type="entry name" value="MATERNAL PROTEIN PUMILIO"/>
    <property type="match status" value="1"/>
</dbReference>
<feature type="region of interest" description="Disordered" evidence="9">
    <location>
        <begin position="51"/>
        <end position="172"/>
    </location>
</feature>
<dbReference type="OrthoDB" id="668540at2759"/>
<feature type="region of interest" description="Disordered" evidence="9">
    <location>
        <begin position="387"/>
        <end position="411"/>
    </location>
</feature>
<feature type="repeat" description="Pumilio" evidence="8">
    <location>
        <begin position="794"/>
        <end position="830"/>
    </location>
</feature>
<dbReference type="EMBL" id="ML977316">
    <property type="protein sequence ID" value="KAF2118883.1"/>
    <property type="molecule type" value="Genomic_DNA"/>
</dbReference>
<dbReference type="InterPro" id="IPR016024">
    <property type="entry name" value="ARM-type_fold"/>
</dbReference>
<sequence length="1003" mass="110764">MSGMTNNARNRDFANGVSLNGADGDRASHSTLSHGFNSGWGSSIWGNSSNALGTGFGSAARDSSRSRENGAHAAENIEGKTGSGSLVASSESDPWNQPAWTNNSGAAMPHTRGSGVSPARKGSMAQAQSSQQYTETPANSFYPASRGAVLGPAPVGKPPKSLLDPTSGNFSTARQIEPLNTSTFSNFAFGQNDTNQQRPDPSVGSWPDTASVHSPNDDRRSIANSEYFGPSSAAQSRNNSLPPSRHGAEPLQYPQNGDLYPRNGLNGQRQHSSFSYGNGRAFNERSGSMQSDSLQMLGRLSLEQQDQEAAFAPHRSSISISGLTPTFTPANESTYSQDHAPDVQPLGRAGHAVYSNGNAGHHTPDTFVNGHAADPNAQFNQFRFDTRSAPNGTAAQQSPFISHSHTPPPYDHLYPSRIDQTLSNATNLAHLQNRLQGYQLQQERRNYNSAAHYRQPNLQQYIAANQLNNPYNFQFGIPTGLPMNGIPASFQMQPIPNNMPIAQPPTGPREQAQPEGHMSRPLWDFKQSSKTSKRWELTDIYGHVVEFSGDQHGSRFIQQKLETANSDQKDQIFKELQGESLQLMQDVFGNYVIQKFFEHGDQTQKRILAHRMKGHVLALSVQMYGCRVALEHILTDQQAAIVQELDKDVLRCVKDQNGNHVIQKAIERVPAEHIQFIIQAFKGQVGGLAVHQYGCRVIQRMLEYCEPPAQRFILDELHAEGAKLITDSYGNYVTQHIIEHGDDEDRAKVIALVKKDLLIFSKHKFASNVVERCLIYGTDQQRREIMLKVTEKPERGESIMLNLIKDSYGNYVIQKILDMLNDDDYDEMVAIMKPEMEKAKKFIAGKQMISVEKKMHRHRHDSVSPRADSIAMPMLSNSVTQSPQSSSLPSANTSTVDEPVHNTLSDNTLSDKDHSSTPTVTPAIGERDYKALPDGTPSWKGNIPVGHGGTLNDANGRRFGKVILNWLLYTFKSNTTALDYLNSGYKADNWTVETHQFDLLKPF</sequence>
<feature type="region of interest" description="Disordered" evidence="9">
    <location>
        <begin position="854"/>
        <end position="929"/>
    </location>
</feature>
<dbReference type="AlphaFoldDB" id="A0A6A5ZJ65"/>
<dbReference type="CDD" id="cd07920">
    <property type="entry name" value="Pumilio"/>
    <property type="match status" value="1"/>
</dbReference>
<dbReference type="FunFam" id="1.25.10.10:FF:000004">
    <property type="entry name" value="Pumilio homolog 1 isoform 2"/>
    <property type="match status" value="1"/>
</dbReference>
<comment type="subcellular location">
    <subcellularLocation>
        <location evidence="1">Cytoplasm</location>
    </subcellularLocation>
</comment>
<dbReference type="SMART" id="SM00025">
    <property type="entry name" value="Pumilio"/>
    <property type="match status" value="8"/>
</dbReference>
<dbReference type="GO" id="GO:0003730">
    <property type="term" value="F:mRNA 3'-UTR binding"/>
    <property type="evidence" value="ECO:0007669"/>
    <property type="project" value="TreeGrafter"/>
</dbReference>
<feature type="compositionally biased region" description="Polar residues" evidence="9">
    <location>
        <begin position="83"/>
        <end position="105"/>
    </location>
</feature>
<dbReference type="InterPro" id="IPR011989">
    <property type="entry name" value="ARM-like"/>
</dbReference>
<feature type="compositionally biased region" description="Low complexity" evidence="9">
    <location>
        <begin position="875"/>
        <end position="896"/>
    </location>
</feature>
<dbReference type="InterPro" id="IPR001313">
    <property type="entry name" value="Pumilio_RNA-bd_rpt"/>
</dbReference>
<name>A0A6A5ZJ65_9PLEO</name>
<dbReference type="Proteomes" id="UP000799770">
    <property type="component" value="Unassembled WGS sequence"/>
</dbReference>
<feature type="repeat" description="Pumilio" evidence="8">
    <location>
        <begin position="752"/>
        <end position="788"/>
    </location>
</feature>
<evidence type="ECO:0000256" key="4">
    <source>
        <dbReference type="ARBA" id="ARBA00022884"/>
    </source>
</evidence>
<proteinExistence type="inferred from homology"/>
<evidence type="ECO:0000256" key="5">
    <source>
        <dbReference type="ARBA" id="ARBA00024893"/>
    </source>
</evidence>
<organism evidence="11 12">
    <name type="scientific">Lophiotrema nucula</name>
    <dbReference type="NCBI Taxonomy" id="690887"/>
    <lineage>
        <taxon>Eukaryota</taxon>
        <taxon>Fungi</taxon>
        <taxon>Dikarya</taxon>
        <taxon>Ascomycota</taxon>
        <taxon>Pezizomycotina</taxon>
        <taxon>Dothideomycetes</taxon>
        <taxon>Pleosporomycetidae</taxon>
        <taxon>Pleosporales</taxon>
        <taxon>Lophiotremataceae</taxon>
        <taxon>Lophiotrema</taxon>
    </lineage>
</organism>
<dbReference type="InterPro" id="IPR033133">
    <property type="entry name" value="PUM-HD"/>
</dbReference>